<dbReference type="PANTHER" id="PTHR42643:SF30">
    <property type="entry name" value="IONOTROPIC RECEPTOR 40A-RELATED"/>
    <property type="match status" value="1"/>
</dbReference>
<dbReference type="Gene3D" id="1.10.287.70">
    <property type="match status" value="1"/>
</dbReference>
<name>A0A9J7CLN3_MUSDO</name>
<evidence type="ECO:0000259" key="14">
    <source>
        <dbReference type="Pfam" id="PF24061"/>
    </source>
</evidence>
<feature type="transmembrane region" description="Helical" evidence="12">
    <location>
        <begin position="555"/>
        <end position="576"/>
    </location>
</feature>
<feature type="domain" description="Ionotropic glutamate receptor L-glutamate and glycine-binding" evidence="13">
    <location>
        <begin position="190"/>
        <end position="296"/>
    </location>
</feature>
<evidence type="ECO:0000256" key="2">
    <source>
        <dbReference type="ARBA" id="ARBA00022448"/>
    </source>
</evidence>
<dbReference type="RefSeq" id="XP_005178129.2">
    <property type="nucleotide sequence ID" value="XM_005178072.2"/>
</dbReference>
<evidence type="ECO:0000256" key="11">
    <source>
        <dbReference type="ARBA" id="ARBA00023303"/>
    </source>
</evidence>
<dbReference type="SUPFAM" id="SSF53850">
    <property type="entry name" value="Periplasmic binding protein-like II"/>
    <property type="match status" value="2"/>
</dbReference>
<organism evidence="15 16">
    <name type="scientific">Musca domestica</name>
    <name type="common">House fly</name>
    <dbReference type="NCBI Taxonomy" id="7370"/>
    <lineage>
        <taxon>Eukaryota</taxon>
        <taxon>Metazoa</taxon>
        <taxon>Ecdysozoa</taxon>
        <taxon>Arthropoda</taxon>
        <taxon>Hexapoda</taxon>
        <taxon>Insecta</taxon>
        <taxon>Pterygota</taxon>
        <taxon>Neoptera</taxon>
        <taxon>Endopterygota</taxon>
        <taxon>Diptera</taxon>
        <taxon>Brachycera</taxon>
        <taxon>Muscomorpha</taxon>
        <taxon>Muscoidea</taxon>
        <taxon>Muscidae</taxon>
        <taxon>Musca</taxon>
    </lineage>
</organism>
<dbReference type="VEuPathDB" id="VectorBase:MDOMA2_000922"/>
<dbReference type="InterPro" id="IPR052192">
    <property type="entry name" value="Insect_Ionotropic_Sensory_Rcpt"/>
</dbReference>
<keyword evidence="6" id="KW-0406">Ion transport</keyword>
<evidence type="ECO:0000313" key="16">
    <source>
        <dbReference type="RefSeq" id="XP_005178129.2"/>
    </source>
</evidence>
<evidence type="ECO:0000256" key="8">
    <source>
        <dbReference type="ARBA" id="ARBA00023170"/>
    </source>
</evidence>
<evidence type="ECO:0000256" key="6">
    <source>
        <dbReference type="ARBA" id="ARBA00023065"/>
    </source>
</evidence>
<evidence type="ECO:0000256" key="3">
    <source>
        <dbReference type="ARBA" id="ARBA00022475"/>
    </source>
</evidence>
<accession>A0A9J7CLN3</accession>
<evidence type="ECO:0000256" key="7">
    <source>
        <dbReference type="ARBA" id="ARBA00023136"/>
    </source>
</evidence>
<keyword evidence="7 12" id="KW-0472">Membrane</keyword>
<keyword evidence="11" id="KW-0407">Ion channel</keyword>
<feature type="transmembrane region" description="Helical" evidence="12">
    <location>
        <begin position="876"/>
        <end position="895"/>
    </location>
</feature>
<protein>
    <submittedName>
        <fullName evidence="16">Uncharacterized protein LOC101890300</fullName>
    </submittedName>
</protein>
<proteinExistence type="predicted"/>
<dbReference type="Gene3D" id="3.40.190.10">
    <property type="entry name" value="Periplasmic binding protein-like II"/>
    <property type="match status" value="1"/>
</dbReference>
<evidence type="ECO:0000256" key="9">
    <source>
        <dbReference type="ARBA" id="ARBA00023180"/>
    </source>
</evidence>
<dbReference type="OrthoDB" id="7739311at2759"/>
<dbReference type="Pfam" id="PF10613">
    <property type="entry name" value="Lig_chan-Glu_bd"/>
    <property type="match status" value="1"/>
</dbReference>
<keyword evidence="3" id="KW-1003">Cell membrane</keyword>
<feature type="transmembrane region" description="Helical" evidence="12">
    <location>
        <begin position="596"/>
        <end position="614"/>
    </location>
</feature>
<dbReference type="GeneID" id="101890300"/>
<evidence type="ECO:0000256" key="4">
    <source>
        <dbReference type="ARBA" id="ARBA00022692"/>
    </source>
</evidence>
<dbReference type="Pfam" id="PF24061">
    <property type="entry name" value="LBD_receptor"/>
    <property type="match status" value="1"/>
</dbReference>
<feature type="transmembrane region" description="Helical" evidence="12">
    <location>
        <begin position="370"/>
        <end position="393"/>
    </location>
</feature>
<sequence length="1110" mass="130670">MVGACLLHIIGYYFVRWSKSFILIISVEREDSSAFYNDVLDRTFANWKQYSLQIVNVHRGQKRRVRGTRDYNMVLIDSYESFVSADLVAHTKNNNHNEYYYIFLKRSDAMLWPVMQQIFEYCWQNHLINCVIQIQTDRGELQLYTYYPFTRWQCGKAQIVRITGLNASGKMSREMLFPSKLKNFYGCPLRVAIWHIPPFMSLSTDAEGNVQLDGGCESRLLKMLSDRYNFSLDLRVFDDDTRGNVFPNGSTTGVLKMLNDRELDFGIGSYHQNALRNSVATSTVNYYQSIISVVMLRSALRLSDSKALIYPFQPNTWLILFVVTIAVILGVYIFRHIRHTTVVKPFTDVFISMLGMPFVHMPPFKELRVFALSWIFFTLIIRSAYLGFLFHIIRSHLLSNPPTDLNTLISRNFGIIVSERVNHIIANISELKQLNHTILQKKPETYTLEYLLNLPPEEGNHVMGISAVDFLQYQIRARRLRDVVKIMPYDLLGFKICIYLAKHSYLSDQFNELLIWVRDSGLIEYWKKTQLDSGYVNGKWQAEDELFDMAELKTAFMAVGIGDVIAILIFLVEVFYHKYFDHDDDNDVLVYLYTNILKYHLYIEGSYFIALYTWPLPNHYYNDLYTSSQLCLDAGIAHANILVYAGQNSILLFHDLPFTKFHCMANVPVIDNKFANGHWEHTKFYVAKANNLYGCPLVCATWEDMPYFEVLPESKTPSRDHYRGLEGRSRMNFTVKMRWMTESEINRTVYDERGMLKELFDEGADFVLGGFHYKPTSFFDIYTPTTTYYMSTYYFVISANTEPYDPFVKLLLPFRIKVWLVLILMLVIGNVIVFAAIQTNCQLKYLLFGRKPQRPLYNTFVISLGGPISRDPKIPFARFLLIVWLLTSFVLRTLYQGLMFHFLRHDYHKLPPKTINQLRRENYTILMPEYIYNGVEHLKKLHEKALIMNGSELESFPMLNHPEKYGYEKLAVLTNHERFGYFKWFQRNNQAYYLVPEVLFTQRLSIYMMKNSIFLNRFNMYIKSYINEGLMHRWEKYLLTKNTFRKVRSDDQPKAMGINELYGALDILLICLAGCILVFVGEICVYRMGCWWKRLRRRWRRRQMKYQWVD</sequence>
<reference evidence="16" key="1">
    <citation type="submission" date="2025-08" db="UniProtKB">
        <authorList>
            <consortium name="RefSeq"/>
        </authorList>
    </citation>
    <scope>IDENTIFICATION</scope>
    <source>
        <strain evidence="16">Aabys</strain>
        <tissue evidence="16">Whole body</tissue>
    </source>
</reference>
<comment type="subcellular location">
    <subcellularLocation>
        <location evidence="1">Cell membrane</location>
        <topology evidence="1">Multi-pass membrane protein</topology>
    </subcellularLocation>
</comment>
<feature type="transmembrane region" description="Helical" evidence="12">
    <location>
        <begin position="1067"/>
        <end position="1092"/>
    </location>
</feature>
<dbReference type="Proteomes" id="UP001652621">
    <property type="component" value="Unplaced"/>
</dbReference>
<feature type="transmembrane region" description="Helical" evidence="12">
    <location>
        <begin position="818"/>
        <end position="837"/>
    </location>
</feature>
<dbReference type="eggNOG" id="KOG1052">
    <property type="taxonomic scope" value="Eukaryota"/>
</dbReference>
<evidence type="ECO:0000256" key="10">
    <source>
        <dbReference type="ARBA" id="ARBA00023286"/>
    </source>
</evidence>
<keyword evidence="9" id="KW-0325">Glycoprotein</keyword>
<evidence type="ECO:0000256" key="1">
    <source>
        <dbReference type="ARBA" id="ARBA00004651"/>
    </source>
</evidence>
<keyword evidence="4 12" id="KW-0812">Transmembrane</keyword>
<evidence type="ECO:0000256" key="12">
    <source>
        <dbReference type="SAM" id="Phobius"/>
    </source>
</evidence>
<keyword evidence="5 12" id="KW-1133">Transmembrane helix</keyword>
<dbReference type="VEuPathDB" id="VectorBase:MDOA005930"/>
<evidence type="ECO:0000259" key="13">
    <source>
        <dbReference type="Pfam" id="PF10613"/>
    </source>
</evidence>
<feature type="domain" description="Putative ionotropic receptor ligand binding" evidence="14">
    <location>
        <begin position="4"/>
        <end position="183"/>
    </location>
</feature>
<keyword evidence="2" id="KW-0813">Transport</keyword>
<feature type="transmembrane region" description="Helical" evidence="12">
    <location>
        <begin position="316"/>
        <end position="334"/>
    </location>
</feature>
<keyword evidence="15" id="KW-1185">Reference proteome</keyword>
<dbReference type="InterPro" id="IPR056198">
    <property type="entry name" value="LBD_receptor"/>
</dbReference>
<gene>
    <name evidence="16" type="primary">LOC101890300</name>
</gene>
<keyword evidence="8" id="KW-0675">Receptor</keyword>
<evidence type="ECO:0000256" key="5">
    <source>
        <dbReference type="ARBA" id="ARBA00022989"/>
    </source>
</evidence>
<dbReference type="PANTHER" id="PTHR42643">
    <property type="entry name" value="IONOTROPIC RECEPTOR 20A-RELATED"/>
    <property type="match status" value="1"/>
</dbReference>
<dbReference type="InterPro" id="IPR019594">
    <property type="entry name" value="Glu/Gly-bd"/>
</dbReference>
<evidence type="ECO:0000313" key="15">
    <source>
        <dbReference type="Proteomes" id="UP001652621"/>
    </source>
</evidence>
<keyword evidence="10" id="KW-1071">Ligand-gated ion channel</keyword>